<dbReference type="PROSITE" id="PS50056">
    <property type="entry name" value="TYR_PHOSPHATASE_2"/>
    <property type="match status" value="1"/>
</dbReference>
<dbReference type="PROSITE" id="PS50055">
    <property type="entry name" value="TYR_PHOSPHATASE_PTP"/>
    <property type="match status" value="1"/>
</dbReference>
<dbReference type="AlphaFoldDB" id="A0A9P1MXE5"/>
<proteinExistence type="predicted"/>
<evidence type="ECO:0000313" key="5">
    <source>
        <dbReference type="Proteomes" id="UP001152747"/>
    </source>
</evidence>
<dbReference type="GO" id="GO:0004725">
    <property type="term" value="F:protein tyrosine phosphatase activity"/>
    <property type="evidence" value="ECO:0007669"/>
    <property type="project" value="InterPro"/>
</dbReference>
<dbReference type="PANTHER" id="PTHR23219">
    <property type="entry name" value="TYROSINE-PROTEIN PHOSPHATASE C15H7.3-RELATED"/>
    <property type="match status" value="1"/>
</dbReference>
<keyword evidence="5" id="KW-1185">Reference proteome</keyword>
<dbReference type="InterPro" id="IPR000242">
    <property type="entry name" value="PTP_cat"/>
</dbReference>
<dbReference type="SUPFAM" id="SSF52799">
    <property type="entry name" value="(Phosphotyrosine protein) phosphatases II"/>
    <property type="match status" value="1"/>
</dbReference>
<dbReference type="SMART" id="SM00194">
    <property type="entry name" value="PTPc"/>
    <property type="match status" value="1"/>
</dbReference>
<dbReference type="Pfam" id="PF00102">
    <property type="entry name" value="Y_phosphatase"/>
    <property type="match status" value="1"/>
</dbReference>
<dbReference type="SMART" id="SM00404">
    <property type="entry name" value="PTPc_motif"/>
    <property type="match status" value="1"/>
</dbReference>
<feature type="region of interest" description="Disordered" evidence="1">
    <location>
        <begin position="1"/>
        <end position="68"/>
    </location>
</feature>
<reference evidence="4" key="1">
    <citation type="submission" date="2022-11" db="EMBL/GenBank/DDBJ databases">
        <authorList>
            <person name="Kikuchi T."/>
        </authorList>
    </citation>
    <scope>NUCLEOTIDE SEQUENCE</scope>
    <source>
        <strain evidence="4">PS1010</strain>
    </source>
</reference>
<dbReference type="EMBL" id="CANHGI010000001">
    <property type="protein sequence ID" value="CAI5439494.1"/>
    <property type="molecule type" value="Genomic_DNA"/>
</dbReference>
<organism evidence="4 5">
    <name type="scientific">Caenorhabditis angaria</name>
    <dbReference type="NCBI Taxonomy" id="860376"/>
    <lineage>
        <taxon>Eukaryota</taxon>
        <taxon>Metazoa</taxon>
        <taxon>Ecdysozoa</taxon>
        <taxon>Nematoda</taxon>
        <taxon>Chromadorea</taxon>
        <taxon>Rhabditida</taxon>
        <taxon>Rhabditina</taxon>
        <taxon>Rhabditomorpha</taxon>
        <taxon>Rhabditoidea</taxon>
        <taxon>Rhabditidae</taxon>
        <taxon>Peloderinae</taxon>
        <taxon>Caenorhabditis</taxon>
    </lineage>
</organism>
<accession>A0A9P1MXE5</accession>
<dbReference type="PRINTS" id="PR00700">
    <property type="entry name" value="PRTYPHPHTASE"/>
</dbReference>
<evidence type="ECO:0000259" key="3">
    <source>
        <dbReference type="PROSITE" id="PS50056"/>
    </source>
</evidence>
<dbReference type="PANTHER" id="PTHR23219:SF18">
    <property type="entry name" value="TYROSINE-PROTEIN PHOSPHATASE DOMAIN-CONTAINING PROTEIN-RELATED"/>
    <property type="match status" value="1"/>
</dbReference>
<dbReference type="Proteomes" id="UP001152747">
    <property type="component" value="Unassembled WGS sequence"/>
</dbReference>
<name>A0A9P1MXE5_9PELO</name>
<dbReference type="CDD" id="cd00047">
    <property type="entry name" value="PTPc"/>
    <property type="match status" value="1"/>
</dbReference>
<dbReference type="Gene3D" id="3.90.190.10">
    <property type="entry name" value="Protein tyrosine phosphatase superfamily"/>
    <property type="match status" value="1"/>
</dbReference>
<feature type="domain" description="Tyrosine specific protein phosphatases" evidence="3">
    <location>
        <begin position="298"/>
        <end position="345"/>
    </location>
</feature>
<dbReference type="InterPro" id="IPR029021">
    <property type="entry name" value="Prot-tyrosine_phosphatase-like"/>
</dbReference>
<evidence type="ECO:0000313" key="4">
    <source>
        <dbReference type="EMBL" id="CAI5439494.1"/>
    </source>
</evidence>
<evidence type="ECO:0008006" key="6">
    <source>
        <dbReference type="Google" id="ProtNLM"/>
    </source>
</evidence>
<dbReference type="InterPro" id="IPR000387">
    <property type="entry name" value="Tyr_Pase_dom"/>
</dbReference>
<feature type="compositionally biased region" description="Basic residues" evidence="1">
    <location>
        <begin position="10"/>
        <end position="21"/>
    </location>
</feature>
<dbReference type="OrthoDB" id="5870053at2759"/>
<sequence>MDKSPPPKKTTMKKGKMTPKKGSKESMRKKEKTSTTPNKCGSKESLRKGGSREALRKGGSKETVRKGSREIVKKASKETLTVDKGWVYDEGAKSFVKNNTFDLSAIRTEFSSDSTIRPSPQDCLAFYQHLKKNRQPQALLSETTRIKIHNPSGAYFNAAKISNLAEPNRTILIGQVPDQQDLEMFWRMIYDEGITSLFISTSSKIVLNGYIPVALGAFAQIGKMLLSNKKVDILGKEILCMTIELLPDGCSNSNLVQVYHIQNWAQFKIPNNLTDLIAICEKMLMKPSDGIMFCSWFGLGRSGILLMIYCIMSHISKNIECKVPDLFSKLRGQRFGIVENVDQYVAIYQSICCWIRANSKDSDILKAIEAIPQPPSS</sequence>
<comment type="caution">
    <text evidence="4">The sequence shown here is derived from an EMBL/GenBank/DDBJ whole genome shotgun (WGS) entry which is preliminary data.</text>
</comment>
<feature type="domain" description="Tyrosine-protein phosphatase" evidence="2">
    <location>
        <begin position="128"/>
        <end position="354"/>
    </location>
</feature>
<gene>
    <name evidence="4" type="ORF">CAMP_LOCUS2131</name>
</gene>
<feature type="compositionally biased region" description="Basic and acidic residues" evidence="1">
    <location>
        <begin position="41"/>
        <end position="68"/>
    </location>
</feature>
<dbReference type="InterPro" id="IPR003595">
    <property type="entry name" value="Tyr_Pase_cat"/>
</dbReference>
<protein>
    <recommendedName>
        <fullName evidence="6">Tyrosine-protein phosphatase domain-containing protein</fullName>
    </recommendedName>
</protein>
<evidence type="ECO:0000256" key="1">
    <source>
        <dbReference type="SAM" id="MobiDB-lite"/>
    </source>
</evidence>
<evidence type="ECO:0000259" key="2">
    <source>
        <dbReference type="PROSITE" id="PS50055"/>
    </source>
</evidence>